<dbReference type="Pfam" id="PF01381">
    <property type="entry name" value="HTH_3"/>
    <property type="match status" value="1"/>
</dbReference>
<evidence type="ECO:0000259" key="1">
    <source>
        <dbReference type="PROSITE" id="PS50943"/>
    </source>
</evidence>
<name>A0A1K1KNR8_9LACO</name>
<dbReference type="SUPFAM" id="SSF47413">
    <property type="entry name" value="lambda repressor-like DNA-binding domains"/>
    <property type="match status" value="1"/>
</dbReference>
<dbReference type="Proteomes" id="UP000190935">
    <property type="component" value="Chromosome I"/>
</dbReference>
<dbReference type="GO" id="GO:0003677">
    <property type="term" value="F:DNA binding"/>
    <property type="evidence" value="ECO:0007669"/>
    <property type="project" value="InterPro"/>
</dbReference>
<dbReference type="AlphaFoldDB" id="A0A1K1KNR8"/>
<proteinExistence type="predicted"/>
<evidence type="ECO:0000313" key="2">
    <source>
        <dbReference type="EMBL" id="SFV40529.1"/>
    </source>
</evidence>
<sequence length="76" mass="8724">MSIDLKRLRAERIAKGYTQDYMAQQMGWNRATYAKRENGIVSLGADELARIADILGYTKNDLGIFFTINVPKKERK</sequence>
<feature type="domain" description="HTH cro/C1-type" evidence="1">
    <location>
        <begin position="8"/>
        <end position="62"/>
    </location>
</feature>
<reference evidence="3" key="1">
    <citation type="submission" date="2016-11" db="EMBL/GenBank/DDBJ databases">
        <authorList>
            <person name="Papadimitriou K."/>
        </authorList>
    </citation>
    <scope>NUCLEOTIDE SEQUENCE [LARGE SCALE GENOMIC DNA]</scope>
    <source>
        <strain evidence="3">ACA-DC 1533</strain>
    </source>
</reference>
<organism evidence="2 3">
    <name type="scientific">Ligilactobacillus acidipiscis</name>
    <dbReference type="NCBI Taxonomy" id="89059"/>
    <lineage>
        <taxon>Bacteria</taxon>
        <taxon>Bacillati</taxon>
        <taxon>Bacillota</taxon>
        <taxon>Bacilli</taxon>
        <taxon>Lactobacillales</taxon>
        <taxon>Lactobacillaceae</taxon>
        <taxon>Ligilactobacillus</taxon>
    </lineage>
</organism>
<gene>
    <name evidence="2" type="ORF">LAC1533_1109</name>
</gene>
<evidence type="ECO:0000313" key="3">
    <source>
        <dbReference type="Proteomes" id="UP000190935"/>
    </source>
</evidence>
<protein>
    <submittedName>
        <fullName evidence="2">Phage repressor</fullName>
    </submittedName>
</protein>
<dbReference type="RefSeq" id="WP_079579034.1">
    <property type="nucleotide sequence ID" value="NZ_LT630287.1"/>
</dbReference>
<dbReference type="GeneID" id="95349209"/>
<accession>A0A1K1KNR8</accession>
<dbReference type="PROSITE" id="PS50943">
    <property type="entry name" value="HTH_CROC1"/>
    <property type="match status" value="1"/>
</dbReference>
<dbReference type="EMBL" id="LT630287">
    <property type="protein sequence ID" value="SFV40529.1"/>
    <property type="molecule type" value="Genomic_DNA"/>
</dbReference>
<dbReference type="CDD" id="cd00093">
    <property type="entry name" value="HTH_XRE"/>
    <property type="match status" value="1"/>
</dbReference>
<dbReference type="InterPro" id="IPR001387">
    <property type="entry name" value="Cro/C1-type_HTH"/>
</dbReference>
<dbReference type="InterPro" id="IPR010982">
    <property type="entry name" value="Lambda_DNA-bd_dom_sf"/>
</dbReference>
<dbReference type="SMART" id="SM00530">
    <property type="entry name" value="HTH_XRE"/>
    <property type="match status" value="1"/>
</dbReference>
<dbReference type="Gene3D" id="1.10.260.40">
    <property type="entry name" value="lambda repressor-like DNA-binding domains"/>
    <property type="match status" value="1"/>
</dbReference>
<dbReference type="KEGG" id="laca:LAC1533_1109"/>